<dbReference type="PANTHER" id="PTHR38111:SF11">
    <property type="entry name" value="TRANSCRIPTION FACTOR DOMAIN-CONTAINING PROTEIN-RELATED"/>
    <property type="match status" value="1"/>
</dbReference>
<keyword evidence="2" id="KW-1185">Reference proteome</keyword>
<organism evidence="1 2">
    <name type="scientific">Conoideocrella luteorostrata</name>
    <dbReference type="NCBI Taxonomy" id="1105319"/>
    <lineage>
        <taxon>Eukaryota</taxon>
        <taxon>Fungi</taxon>
        <taxon>Dikarya</taxon>
        <taxon>Ascomycota</taxon>
        <taxon>Pezizomycotina</taxon>
        <taxon>Sordariomycetes</taxon>
        <taxon>Hypocreomycetidae</taxon>
        <taxon>Hypocreales</taxon>
        <taxon>Clavicipitaceae</taxon>
        <taxon>Conoideocrella</taxon>
    </lineage>
</organism>
<evidence type="ECO:0000313" key="2">
    <source>
        <dbReference type="Proteomes" id="UP001251528"/>
    </source>
</evidence>
<proteinExistence type="predicted"/>
<evidence type="ECO:0000313" key="1">
    <source>
        <dbReference type="EMBL" id="KAK2592341.1"/>
    </source>
</evidence>
<gene>
    <name evidence="1" type="ORF">QQS21_009960</name>
</gene>
<protein>
    <submittedName>
        <fullName evidence="1">Uncharacterized protein</fullName>
    </submittedName>
</protein>
<dbReference type="PANTHER" id="PTHR38111">
    <property type="entry name" value="ZN(2)-C6 FUNGAL-TYPE DOMAIN-CONTAINING PROTEIN-RELATED"/>
    <property type="match status" value="1"/>
</dbReference>
<comment type="caution">
    <text evidence="1">The sequence shown here is derived from an EMBL/GenBank/DDBJ whole genome shotgun (WGS) entry which is preliminary data.</text>
</comment>
<dbReference type="AlphaFoldDB" id="A0AAJ0CKF0"/>
<dbReference type="Proteomes" id="UP001251528">
    <property type="component" value="Unassembled WGS sequence"/>
</dbReference>
<dbReference type="EMBL" id="JASWJB010000272">
    <property type="protein sequence ID" value="KAK2592341.1"/>
    <property type="molecule type" value="Genomic_DNA"/>
</dbReference>
<reference evidence="1" key="1">
    <citation type="submission" date="2023-06" db="EMBL/GenBank/DDBJ databases">
        <title>Conoideocrella luteorostrata (Hypocreales: Clavicipitaceae), a potential biocontrol fungus for elongate hemlock scale in United States Christmas tree production areas.</title>
        <authorList>
            <person name="Barrett H."/>
            <person name="Lovett B."/>
            <person name="Macias A.M."/>
            <person name="Stajich J.E."/>
            <person name="Kasson M.T."/>
        </authorList>
    </citation>
    <scope>NUCLEOTIDE SEQUENCE</scope>
    <source>
        <strain evidence="1">ARSEF 14590</strain>
    </source>
</reference>
<dbReference type="InterPro" id="IPR053178">
    <property type="entry name" value="Osmoadaptation_assoc"/>
</dbReference>
<accession>A0AAJ0CKF0</accession>
<sequence length="417" mass="46389">MLGSAMLPGGRAYSTTAQTYASGGWTSTIPELYDSESTLRYASMATAASIIASDNNDEQLRIKGLQTYNRAVGEASKALQQPDWYKRDGLLAASRLMATYEVLFPPMKGAHIMAWRGHSEGQQAMILGRGPSAFTTGTSHQLFIDARINMIMLAIGRRRRSPLGTHAWKTVPWSFLEKSIKDELLDQMVDMPMIFEQVAAFQALPPEASTEQLVKRILKQCDAVEAEVAAWAAKASSDVRRFDYTVAGTRLPKPQSDADFALAHMSTIYWFTLMMLYSVRTFFSDIAGKTESPVWRDSTGSRVELLNRDSQPSFGAKSPELYAAKCVHTMPLFFERNGGVIEGTSGLLALSICLRFILTTGLIGKGSVEMHIMRDTLELSVLGVRVGDLLHRIYGVRISLDAVDEECRRPERYLEWF</sequence>
<name>A0AAJ0CKF0_9HYPO</name>